<sequence length="63" mass="7184">MIRSILANLRQRHALRQSVNGLLRRADDHLLEDIGLTRAEMESLLAARLPRQAKSEVYAVLYA</sequence>
<keyword evidence="2" id="KW-1185">Reference proteome</keyword>
<protein>
    <recommendedName>
        <fullName evidence="3">DUF1127 domain-containing protein</fullName>
    </recommendedName>
</protein>
<reference evidence="2" key="1">
    <citation type="journal article" date="2019" name="Int. J. Syst. Evol. Microbiol.">
        <title>The Global Catalogue of Microorganisms (GCM) 10K type strain sequencing project: providing services to taxonomists for standard genome sequencing and annotation.</title>
        <authorList>
            <consortium name="The Broad Institute Genomics Platform"/>
            <consortium name="The Broad Institute Genome Sequencing Center for Infectious Disease"/>
            <person name="Wu L."/>
            <person name="Ma J."/>
        </authorList>
    </citation>
    <scope>NUCLEOTIDE SEQUENCE [LARGE SCALE GENOMIC DNA]</scope>
    <source>
        <strain evidence="2">KCTC 52039</strain>
    </source>
</reference>
<accession>A0ABV7J6P2</accession>
<dbReference type="RefSeq" id="WP_380074134.1">
    <property type="nucleotide sequence ID" value="NZ_JBHRTO010000002.1"/>
</dbReference>
<proteinExistence type="predicted"/>
<dbReference type="EMBL" id="JBHRTO010000002">
    <property type="protein sequence ID" value="MFC3182467.1"/>
    <property type="molecule type" value="Genomic_DNA"/>
</dbReference>
<comment type="caution">
    <text evidence="1">The sequence shown here is derived from an EMBL/GenBank/DDBJ whole genome shotgun (WGS) entry which is preliminary data.</text>
</comment>
<evidence type="ECO:0000313" key="1">
    <source>
        <dbReference type="EMBL" id="MFC3182467.1"/>
    </source>
</evidence>
<evidence type="ECO:0008006" key="3">
    <source>
        <dbReference type="Google" id="ProtNLM"/>
    </source>
</evidence>
<evidence type="ECO:0000313" key="2">
    <source>
        <dbReference type="Proteomes" id="UP001595547"/>
    </source>
</evidence>
<organism evidence="1 2">
    <name type="scientific">Cypionkella sinensis</name>
    <dbReference type="NCBI Taxonomy" id="1756043"/>
    <lineage>
        <taxon>Bacteria</taxon>
        <taxon>Pseudomonadati</taxon>
        <taxon>Pseudomonadota</taxon>
        <taxon>Alphaproteobacteria</taxon>
        <taxon>Rhodobacterales</taxon>
        <taxon>Paracoccaceae</taxon>
        <taxon>Cypionkella</taxon>
    </lineage>
</organism>
<name>A0ABV7J6P2_9RHOB</name>
<dbReference type="Proteomes" id="UP001595547">
    <property type="component" value="Unassembled WGS sequence"/>
</dbReference>
<gene>
    <name evidence="1" type="ORF">ACFOGH_15825</name>
</gene>